<gene>
    <name evidence="2" type="ORF">C1I92_16450</name>
</gene>
<organism evidence="2 3">
    <name type="scientific">Jiangella anatolica</name>
    <dbReference type="NCBI Taxonomy" id="2670374"/>
    <lineage>
        <taxon>Bacteria</taxon>
        <taxon>Bacillati</taxon>
        <taxon>Actinomycetota</taxon>
        <taxon>Actinomycetes</taxon>
        <taxon>Jiangellales</taxon>
        <taxon>Jiangellaceae</taxon>
        <taxon>Jiangella</taxon>
    </lineage>
</organism>
<dbReference type="EMBL" id="POTW01000037">
    <property type="protein sequence ID" value="PZF82513.1"/>
    <property type="molecule type" value="Genomic_DNA"/>
</dbReference>
<feature type="compositionally biased region" description="Basic and acidic residues" evidence="1">
    <location>
        <begin position="1"/>
        <end position="10"/>
    </location>
</feature>
<comment type="caution">
    <text evidence="2">The sequence shown here is derived from an EMBL/GenBank/DDBJ whole genome shotgun (WGS) entry which is preliminary data.</text>
</comment>
<keyword evidence="3" id="KW-1185">Reference proteome</keyword>
<evidence type="ECO:0000313" key="2">
    <source>
        <dbReference type="EMBL" id="PZF82513.1"/>
    </source>
</evidence>
<dbReference type="RefSeq" id="WP_111255733.1">
    <property type="nucleotide sequence ID" value="NZ_POTW01000037.1"/>
</dbReference>
<reference evidence="2 3" key="1">
    <citation type="submission" date="2018-01" db="EMBL/GenBank/DDBJ databases">
        <title>Draft genome sequence of Jiangella sp. GTF31.</title>
        <authorList>
            <person name="Sahin N."/>
            <person name="Ay H."/>
            <person name="Saygin H."/>
        </authorList>
    </citation>
    <scope>NUCLEOTIDE SEQUENCE [LARGE SCALE GENOMIC DNA]</scope>
    <source>
        <strain evidence="2 3">GTF31</strain>
    </source>
</reference>
<evidence type="ECO:0000313" key="3">
    <source>
        <dbReference type="Proteomes" id="UP000248764"/>
    </source>
</evidence>
<protein>
    <submittedName>
        <fullName evidence="2">Uncharacterized protein</fullName>
    </submittedName>
</protein>
<accession>A0A2W2CQI8</accession>
<name>A0A2W2CQI8_9ACTN</name>
<feature type="region of interest" description="Disordered" evidence="1">
    <location>
        <begin position="1"/>
        <end position="63"/>
    </location>
</feature>
<dbReference type="AlphaFoldDB" id="A0A2W2CQI8"/>
<sequence>MTERRSHDDPEVAEGDLTEQHRPLVDDPDDSGDDVPATVPDGVDPADAQEQRQPVGYDEDDYR</sequence>
<evidence type="ECO:0000256" key="1">
    <source>
        <dbReference type="SAM" id="MobiDB-lite"/>
    </source>
</evidence>
<dbReference type="Proteomes" id="UP000248764">
    <property type="component" value="Unassembled WGS sequence"/>
</dbReference>
<proteinExistence type="predicted"/>